<protein>
    <submittedName>
        <fullName evidence="2">Transcriptional regulator</fullName>
    </submittedName>
</protein>
<sequence>MNLGGKEKKLVLNIKELCKAHNITMSELARMSDIEPSKISALANNKRQRIQISHIEKICETLNIQDANEIFTIMDAEK</sequence>
<comment type="caution">
    <text evidence="2">The sequence shown here is derived from an EMBL/GenBank/DDBJ whole genome shotgun (WGS) entry which is preliminary data.</text>
</comment>
<keyword evidence="3" id="KW-1185">Reference proteome</keyword>
<dbReference type="SUPFAM" id="SSF47413">
    <property type="entry name" value="lambda repressor-like DNA-binding domains"/>
    <property type="match status" value="1"/>
</dbReference>
<feature type="domain" description="HTH cro/C1-type" evidence="1">
    <location>
        <begin position="14"/>
        <end position="70"/>
    </location>
</feature>
<organism evidence="2 3">
    <name type="scientific">Listeria seeligeri</name>
    <dbReference type="NCBI Taxonomy" id="1640"/>
    <lineage>
        <taxon>Bacteria</taxon>
        <taxon>Bacillati</taxon>
        <taxon>Bacillota</taxon>
        <taxon>Bacilli</taxon>
        <taxon>Bacillales</taxon>
        <taxon>Listeriaceae</taxon>
        <taxon>Listeria</taxon>
    </lineage>
</organism>
<evidence type="ECO:0000313" key="3">
    <source>
        <dbReference type="Proteomes" id="UP000033536"/>
    </source>
</evidence>
<dbReference type="CDD" id="cd00093">
    <property type="entry name" value="HTH_XRE"/>
    <property type="match status" value="1"/>
</dbReference>
<evidence type="ECO:0000259" key="1">
    <source>
        <dbReference type="PROSITE" id="PS50943"/>
    </source>
</evidence>
<dbReference type="InterPro" id="IPR010982">
    <property type="entry name" value="Lambda_DNA-bd_dom_sf"/>
</dbReference>
<name>A0ABR5EBV4_LISSE</name>
<dbReference type="RefSeq" id="WP_003750510.1">
    <property type="nucleotide sequence ID" value="NZ_JAARQC010000001.1"/>
</dbReference>
<dbReference type="InterPro" id="IPR001387">
    <property type="entry name" value="Cro/C1-type_HTH"/>
</dbReference>
<gene>
    <name evidence="2" type="ORF">UQ68_01750</name>
</gene>
<proteinExistence type="predicted"/>
<dbReference type="PROSITE" id="PS50943">
    <property type="entry name" value="HTH_CROC1"/>
    <property type="match status" value="1"/>
</dbReference>
<dbReference type="EMBL" id="JYOM01000001">
    <property type="protein sequence ID" value="KKD50581.1"/>
    <property type="molecule type" value="Genomic_DNA"/>
</dbReference>
<evidence type="ECO:0000313" key="2">
    <source>
        <dbReference type="EMBL" id="KKD50581.1"/>
    </source>
</evidence>
<dbReference type="SMART" id="SM00530">
    <property type="entry name" value="HTH_XRE"/>
    <property type="match status" value="1"/>
</dbReference>
<accession>A0ABR5EBV4</accession>
<dbReference type="Pfam" id="PF13443">
    <property type="entry name" value="HTH_26"/>
    <property type="match status" value="1"/>
</dbReference>
<dbReference type="Proteomes" id="UP000033536">
    <property type="component" value="Unassembled WGS sequence"/>
</dbReference>
<dbReference type="Gene3D" id="1.10.260.40">
    <property type="entry name" value="lambda repressor-like DNA-binding domains"/>
    <property type="match status" value="1"/>
</dbReference>
<reference evidence="2 3" key="1">
    <citation type="submission" date="2015-02" db="EMBL/GenBank/DDBJ databases">
        <title>Sequencing of Listeria spp. dairy environmental strains.</title>
        <authorList>
            <person name="Muhterem-Uyar M."/>
            <person name="Wagner M."/>
            <person name="Schmitz-Esser S."/>
            <person name="Stessl B."/>
        </authorList>
    </citation>
    <scope>NUCLEOTIDE SEQUENCE [LARGE SCALE GENOMIC DNA]</scope>
    <source>
        <strain evidence="2 3">7KSM</strain>
    </source>
</reference>